<protein>
    <submittedName>
        <fullName evidence="1">Uncharacterized protein</fullName>
    </submittedName>
</protein>
<organism evidence="1 2">
    <name type="scientific">Clitoria ternatea</name>
    <name type="common">Butterfly pea</name>
    <dbReference type="NCBI Taxonomy" id="43366"/>
    <lineage>
        <taxon>Eukaryota</taxon>
        <taxon>Viridiplantae</taxon>
        <taxon>Streptophyta</taxon>
        <taxon>Embryophyta</taxon>
        <taxon>Tracheophyta</taxon>
        <taxon>Spermatophyta</taxon>
        <taxon>Magnoliopsida</taxon>
        <taxon>eudicotyledons</taxon>
        <taxon>Gunneridae</taxon>
        <taxon>Pentapetalae</taxon>
        <taxon>rosids</taxon>
        <taxon>fabids</taxon>
        <taxon>Fabales</taxon>
        <taxon>Fabaceae</taxon>
        <taxon>Papilionoideae</taxon>
        <taxon>50 kb inversion clade</taxon>
        <taxon>NPAAA clade</taxon>
        <taxon>indigoferoid/millettioid clade</taxon>
        <taxon>Phaseoleae</taxon>
        <taxon>Clitoria</taxon>
    </lineage>
</organism>
<keyword evidence="2" id="KW-1185">Reference proteome</keyword>
<accession>A0AAN9J9F8</accession>
<reference evidence="1 2" key="1">
    <citation type="submission" date="2024-01" db="EMBL/GenBank/DDBJ databases">
        <title>The genomes of 5 underutilized Papilionoideae crops provide insights into root nodulation and disease resistance.</title>
        <authorList>
            <person name="Yuan L."/>
        </authorList>
    </citation>
    <scope>NUCLEOTIDE SEQUENCE [LARGE SCALE GENOMIC DNA]</scope>
    <source>
        <strain evidence="1">LY-2023</strain>
        <tissue evidence="1">Leaf</tissue>
    </source>
</reference>
<dbReference type="Proteomes" id="UP001359559">
    <property type="component" value="Unassembled WGS sequence"/>
</dbReference>
<name>A0AAN9J9F8_CLITE</name>
<gene>
    <name evidence="1" type="ORF">RJT34_16015</name>
</gene>
<comment type="caution">
    <text evidence="1">The sequence shown here is derived from an EMBL/GenBank/DDBJ whole genome shotgun (WGS) entry which is preliminary data.</text>
</comment>
<dbReference type="EMBL" id="JAYKXN010000004">
    <property type="protein sequence ID" value="KAK7293154.1"/>
    <property type="molecule type" value="Genomic_DNA"/>
</dbReference>
<sequence>MRETRVGDRPICLLPLVQVEESQLKLKLKFILIESSLQILPLPWMKDEYVCVIPRSNQHNLVIFKDQIMLNSINEASLISQNRKEKALY</sequence>
<proteinExistence type="predicted"/>
<evidence type="ECO:0000313" key="1">
    <source>
        <dbReference type="EMBL" id="KAK7293154.1"/>
    </source>
</evidence>
<dbReference type="AlphaFoldDB" id="A0AAN9J9F8"/>
<evidence type="ECO:0000313" key="2">
    <source>
        <dbReference type="Proteomes" id="UP001359559"/>
    </source>
</evidence>